<proteinExistence type="inferred from homology"/>
<evidence type="ECO:0000313" key="4">
    <source>
        <dbReference type="EMBL" id="HGV97220.1"/>
    </source>
</evidence>
<feature type="transmembrane region" description="Helical" evidence="3">
    <location>
        <begin position="126"/>
        <end position="150"/>
    </location>
</feature>
<comment type="similarity">
    <text evidence="1 2">Belongs to the BioY family.</text>
</comment>
<evidence type="ECO:0000256" key="2">
    <source>
        <dbReference type="PIRNR" id="PIRNR016661"/>
    </source>
</evidence>
<feature type="transmembrane region" description="Helical" evidence="3">
    <location>
        <begin position="101"/>
        <end position="119"/>
    </location>
</feature>
<comment type="caution">
    <text evidence="4">The sequence shown here is derived from an EMBL/GenBank/DDBJ whole genome shotgun (WGS) entry which is preliminary data.</text>
</comment>
<dbReference type="GO" id="GO:0005886">
    <property type="term" value="C:plasma membrane"/>
    <property type="evidence" value="ECO:0007669"/>
    <property type="project" value="UniProtKB-SubCell"/>
</dbReference>
<dbReference type="EMBL" id="DTGZ01000052">
    <property type="protein sequence ID" value="HGV97220.1"/>
    <property type="molecule type" value="Genomic_DNA"/>
</dbReference>
<feature type="transmembrane region" description="Helical" evidence="3">
    <location>
        <begin position="72"/>
        <end position="89"/>
    </location>
</feature>
<dbReference type="Gene3D" id="1.10.1760.20">
    <property type="match status" value="1"/>
</dbReference>
<dbReference type="AlphaFoldDB" id="A0A7C4XLM8"/>
<feature type="transmembrane region" description="Helical" evidence="3">
    <location>
        <begin position="162"/>
        <end position="184"/>
    </location>
</feature>
<name>A0A7C4XLM8_UNCW3</name>
<accession>A0A7C4XLM8</accession>
<dbReference type="Pfam" id="PF02632">
    <property type="entry name" value="BioY"/>
    <property type="match status" value="1"/>
</dbReference>
<dbReference type="PANTHER" id="PTHR34295:SF1">
    <property type="entry name" value="BIOTIN TRANSPORTER BIOY"/>
    <property type="match status" value="1"/>
</dbReference>
<feature type="transmembrane region" description="Helical" evidence="3">
    <location>
        <begin position="20"/>
        <end position="40"/>
    </location>
</feature>
<keyword evidence="2" id="KW-0813">Transport</keyword>
<evidence type="ECO:0000256" key="1">
    <source>
        <dbReference type="ARBA" id="ARBA00010692"/>
    </source>
</evidence>
<dbReference type="InterPro" id="IPR003784">
    <property type="entry name" value="BioY"/>
</dbReference>
<evidence type="ECO:0000256" key="3">
    <source>
        <dbReference type="SAM" id="Phobius"/>
    </source>
</evidence>
<feature type="transmembrane region" description="Helical" evidence="3">
    <location>
        <begin position="46"/>
        <end position="65"/>
    </location>
</feature>
<comment type="subcellular location">
    <subcellularLocation>
        <location evidence="2">Cell membrane</location>
        <topology evidence="2">Multi-pass membrane protein</topology>
    </subcellularLocation>
</comment>
<dbReference type="PANTHER" id="PTHR34295">
    <property type="entry name" value="BIOTIN TRANSPORTER BIOY"/>
    <property type="match status" value="1"/>
</dbReference>
<organism evidence="4">
    <name type="scientific">candidate division WOR-3 bacterium</name>
    <dbReference type="NCBI Taxonomy" id="2052148"/>
    <lineage>
        <taxon>Bacteria</taxon>
        <taxon>Bacteria division WOR-3</taxon>
    </lineage>
</organism>
<reference evidence="4" key="1">
    <citation type="journal article" date="2020" name="mSystems">
        <title>Genome- and Community-Level Interaction Insights into Carbon Utilization and Element Cycling Functions of Hydrothermarchaeota in Hydrothermal Sediment.</title>
        <authorList>
            <person name="Zhou Z."/>
            <person name="Liu Y."/>
            <person name="Xu W."/>
            <person name="Pan J."/>
            <person name="Luo Z.H."/>
            <person name="Li M."/>
        </authorList>
    </citation>
    <scope>NUCLEOTIDE SEQUENCE [LARGE SCALE GENOMIC DNA]</scope>
    <source>
        <strain evidence="4">SpSt-774</strain>
    </source>
</reference>
<keyword evidence="3" id="KW-0812">Transmembrane</keyword>
<sequence length="190" mass="20822">MARITALTIGYYRWLKELVLVEKILLSFIFAGITGISAQIRIPLPFTPVPITGQVFVVLLAGILLRGYYGGLSMLLYFLLGIAGVPWFSGFKPALPFGPTTGYIIGFIPASVLVGLLAFKNHKIHFQILIMFGAISIIYLFGALHLMFYLHFGWRQAIISGVLPFILPDILKAITAGFISRALVGGSFQS</sequence>
<keyword evidence="3" id="KW-1133">Transmembrane helix</keyword>
<keyword evidence="2" id="KW-1003">Cell membrane</keyword>
<protein>
    <recommendedName>
        <fullName evidence="2">Biotin transporter</fullName>
    </recommendedName>
</protein>
<keyword evidence="2 3" id="KW-0472">Membrane</keyword>
<dbReference type="PIRSF" id="PIRSF016661">
    <property type="entry name" value="BioY"/>
    <property type="match status" value="1"/>
</dbReference>
<dbReference type="GO" id="GO:0015225">
    <property type="term" value="F:biotin transmembrane transporter activity"/>
    <property type="evidence" value="ECO:0007669"/>
    <property type="project" value="UniProtKB-UniRule"/>
</dbReference>
<gene>
    <name evidence="4" type="ORF">ENV60_02860</name>
</gene>